<dbReference type="EMBL" id="CASHTH010002629">
    <property type="protein sequence ID" value="CAI8032797.1"/>
    <property type="molecule type" value="Genomic_DNA"/>
</dbReference>
<evidence type="ECO:0000256" key="1">
    <source>
        <dbReference type="ARBA" id="ARBA00022729"/>
    </source>
</evidence>
<comment type="caution">
    <text evidence="6">The sequence shown here is derived from an EMBL/GenBank/DDBJ whole genome shotgun (WGS) entry which is preliminary data.</text>
</comment>
<dbReference type="InterPro" id="IPR051171">
    <property type="entry name" value="CaCA"/>
</dbReference>
<proteinExistence type="predicted"/>
<keyword evidence="3" id="KW-0106">Calcium</keyword>
<dbReference type="SUPFAM" id="SSF141072">
    <property type="entry name" value="CalX-like"/>
    <property type="match status" value="2"/>
</dbReference>
<accession>A0AA35SPA7</accession>
<dbReference type="Pfam" id="PF03160">
    <property type="entry name" value="Calx-beta"/>
    <property type="match status" value="2"/>
</dbReference>
<keyword evidence="4" id="KW-0406">Ion transport</keyword>
<dbReference type="PANTHER" id="PTHR11878:SF65">
    <property type="entry name" value="NA_CA-EXCHANGE PROTEIN, ISOFORM G"/>
    <property type="match status" value="1"/>
</dbReference>
<dbReference type="InterPro" id="IPR038081">
    <property type="entry name" value="CalX-like_sf"/>
</dbReference>
<reference evidence="6" key="1">
    <citation type="submission" date="2023-03" db="EMBL/GenBank/DDBJ databases">
        <authorList>
            <person name="Steffen K."/>
            <person name="Cardenas P."/>
        </authorList>
    </citation>
    <scope>NUCLEOTIDE SEQUENCE</scope>
</reference>
<name>A0AA35SPA7_GEOBA</name>
<dbReference type="AlphaFoldDB" id="A0AA35SPA7"/>
<feature type="domain" description="Calx-beta" evidence="5">
    <location>
        <begin position="25"/>
        <end position="127"/>
    </location>
</feature>
<feature type="non-terminal residue" evidence="6">
    <location>
        <position position="227"/>
    </location>
</feature>
<organism evidence="6 7">
    <name type="scientific">Geodia barretti</name>
    <name type="common">Barrett's horny sponge</name>
    <dbReference type="NCBI Taxonomy" id="519541"/>
    <lineage>
        <taxon>Eukaryota</taxon>
        <taxon>Metazoa</taxon>
        <taxon>Porifera</taxon>
        <taxon>Demospongiae</taxon>
        <taxon>Heteroscleromorpha</taxon>
        <taxon>Tetractinellida</taxon>
        <taxon>Astrophorina</taxon>
        <taxon>Geodiidae</taxon>
        <taxon>Geodia</taxon>
    </lineage>
</organism>
<feature type="non-terminal residue" evidence="6">
    <location>
        <position position="1"/>
    </location>
</feature>
<evidence type="ECO:0000259" key="5">
    <source>
        <dbReference type="SMART" id="SM00237"/>
    </source>
</evidence>
<evidence type="ECO:0000313" key="6">
    <source>
        <dbReference type="EMBL" id="CAI8032797.1"/>
    </source>
</evidence>
<keyword evidence="7" id="KW-1185">Reference proteome</keyword>
<gene>
    <name evidence="6" type="ORF">GBAR_LOCUS18524</name>
</gene>
<dbReference type="InterPro" id="IPR003644">
    <property type="entry name" value="Calx_beta"/>
</dbReference>
<dbReference type="GO" id="GO:0016020">
    <property type="term" value="C:membrane"/>
    <property type="evidence" value="ECO:0007669"/>
    <property type="project" value="InterPro"/>
</dbReference>
<dbReference type="SMART" id="SM00237">
    <property type="entry name" value="Calx_beta"/>
    <property type="match status" value="1"/>
</dbReference>
<dbReference type="PANTHER" id="PTHR11878">
    <property type="entry name" value="SODIUM/CALCIUM EXCHANGER"/>
    <property type="match status" value="1"/>
</dbReference>
<keyword evidence="4" id="KW-0813">Transport</keyword>
<dbReference type="Gene3D" id="2.60.40.2030">
    <property type="match status" value="2"/>
</dbReference>
<evidence type="ECO:0000256" key="4">
    <source>
        <dbReference type="ARBA" id="ARBA00023065"/>
    </source>
</evidence>
<keyword evidence="1" id="KW-0732">Signal</keyword>
<dbReference type="Proteomes" id="UP001174909">
    <property type="component" value="Unassembled WGS sequence"/>
</dbReference>
<evidence type="ECO:0000256" key="2">
    <source>
        <dbReference type="ARBA" id="ARBA00022737"/>
    </source>
</evidence>
<evidence type="ECO:0000313" key="7">
    <source>
        <dbReference type="Proteomes" id="UP001174909"/>
    </source>
</evidence>
<evidence type="ECO:0000256" key="3">
    <source>
        <dbReference type="ARBA" id="ARBA00022837"/>
    </source>
</evidence>
<sequence length="227" mass="24466">EDLEDFRVVLSTNDPRVTVDPSEGTVTIVDDDDIMATIGFREPSYTVVEGEGSVTVEVELRSGTIPPGNEVVVTFSTANQGAVAPGDYTSRQMPLTFSSTSTRIPVTIPIIDDSDIEDIERFLANLQIDANDFPDITVEPEQATIDIISNDVRIGFTQTENTVSEADTGVALTLRVLEGTISPQLGNIPVTVSTADVTATDGADYFGFSRQTFTFNSGQMEQTFSIP</sequence>
<keyword evidence="2" id="KW-0677">Repeat</keyword>
<protein>
    <recommendedName>
        <fullName evidence="5">Calx-beta domain-containing protein</fullName>
    </recommendedName>
</protein>
<dbReference type="GO" id="GO:0030001">
    <property type="term" value="P:metal ion transport"/>
    <property type="evidence" value="ECO:0007669"/>
    <property type="project" value="TreeGrafter"/>
</dbReference>
<dbReference type="GO" id="GO:0007154">
    <property type="term" value="P:cell communication"/>
    <property type="evidence" value="ECO:0007669"/>
    <property type="project" value="InterPro"/>
</dbReference>